<dbReference type="RefSeq" id="WP_373406143.1">
    <property type="nucleotide sequence ID" value="NZ_JBCFQL010000006.1"/>
</dbReference>
<gene>
    <name evidence="1" type="ORF">AAGV28_07175</name>
</gene>
<organism evidence="1 2">
    <name type="scientific">Flavobacterium zubiriense</name>
    <dbReference type="NCBI Taxonomy" id="3138075"/>
    <lineage>
        <taxon>Bacteria</taxon>
        <taxon>Pseudomonadati</taxon>
        <taxon>Bacteroidota</taxon>
        <taxon>Flavobacteriia</taxon>
        <taxon>Flavobacteriales</taxon>
        <taxon>Flavobacteriaceae</taxon>
        <taxon>Flavobacterium</taxon>
    </lineage>
</organism>
<accession>A0ABV4TCJ3</accession>
<proteinExistence type="predicted"/>
<reference evidence="1 2" key="1">
    <citation type="submission" date="2024-04" db="EMBL/GenBank/DDBJ databases">
        <title>New Clade of Flavobacterium.</title>
        <authorList>
            <person name="Matos L."/>
            <person name="Proenca D.N."/>
            <person name="Fransisco R.M."/>
            <person name="Chung A.P."/>
            <person name="Maccario L."/>
            <person name="Sorensen S.J."/>
            <person name="Morais P.V."/>
        </authorList>
    </citation>
    <scope>NUCLEOTIDE SEQUENCE [LARGE SCALE GENOMIC DNA]</scope>
    <source>
        <strain evidence="1 2">FZUC8N2.13</strain>
    </source>
</reference>
<sequence>MKSLLKKIALFFNYLFNFRTINRFKKINNKLENKLADREVDRIILKGNIIKMVRKYLRVDAKSKYIPKESRNHTEIRERILAEFGEQMGKLGIKINEKLELI</sequence>
<comment type="caution">
    <text evidence="1">The sequence shown here is derived from an EMBL/GenBank/DDBJ whole genome shotgun (WGS) entry which is preliminary data.</text>
</comment>
<name>A0ABV4TCJ3_9FLAO</name>
<keyword evidence="2" id="KW-1185">Reference proteome</keyword>
<evidence type="ECO:0000313" key="1">
    <source>
        <dbReference type="EMBL" id="MFA9191150.1"/>
    </source>
</evidence>
<protein>
    <submittedName>
        <fullName evidence="1">Uncharacterized protein</fullName>
    </submittedName>
</protein>
<evidence type="ECO:0000313" key="2">
    <source>
        <dbReference type="Proteomes" id="UP001574169"/>
    </source>
</evidence>
<dbReference type="Proteomes" id="UP001574169">
    <property type="component" value="Unassembled WGS sequence"/>
</dbReference>
<dbReference type="EMBL" id="JBCFQL010000006">
    <property type="protein sequence ID" value="MFA9191150.1"/>
    <property type="molecule type" value="Genomic_DNA"/>
</dbReference>